<dbReference type="EMBL" id="ML978164">
    <property type="protein sequence ID" value="KAF2033901.1"/>
    <property type="molecule type" value="Genomic_DNA"/>
</dbReference>
<evidence type="ECO:0000313" key="2">
    <source>
        <dbReference type="EMBL" id="KAF2033901.1"/>
    </source>
</evidence>
<accession>A0A9P4LNJ2</accession>
<protein>
    <submittedName>
        <fullName evidence="2">Uncharacterized protein</fullName>
    </submittedName>
</protein>
<reference evidence="2" key="1">
    <citation type="journal article" date="2020" name="Stud. Mycol.">
        <title>101 Dothideomycetes genomes: a test case for predicting lifestyles and emergence of pathogens.</title>
        <authorList>
            <person name="Haridas S."/>
            <person name="Albert R."/>
            <person name="Binder M."/>
            <person name="Bloem J."/>
            <person name="Labutti K."/>
            <person name="Salamov A."/>
            <person name="Andreopoulos B."/>
            <person name="Baker S."/>
            <person name="Barry K."/>
            <person name="Bills G."/>
            <person name="Bluhm B."/>
            <person name="Cannon C."/>
            <person name="Castanera R."/>
            <person name="Culley D."/>
            <person name="Daum C."/>
            <person name="Ezra D."/>
            <person name="Gonzalez J."/>
            <person name="Henrissat B."/>
            <person name="Kuo A."/>
            <person name="Liang C."/>
            <person name="Lipzen A."/>
            <person name="Lutzoni F."/>
            <person name="Magnuson J."/>
            <person name="Mondo S."/>
            <person name="Nolan M."/>
            <person name="Ohm R."/>
            <person name="Pangilinan J."/>
            <person name="Park H.-J."/>
            <person name="Ramirez L."/>
            <person name="Alfaro M."/>
            <person name="Sun H."/>
            <person name="Tritt A."/>
            <person name="Yoshinaga Y."/>
            <person name="Zwiers L.-H."/>
            <person name="Turgeon B."/>
            <person name="Goodwin S."/>
            <person name="Spatafora J."/>
            <person name="Crous P."/>
            <person name="Grigoriev I."/>
        </authorList>
    </citation>
    <scope>NUCLEOTIDE SEQUENCE</scope>
    <source>
        <strain evidence="2">CBS 110217</strain>
    </source>
</reference>
<name>A0A9P4LNJ2_9PLEO</name>
<keyword evidence="3" id="KW-1185">Reference proteome</keyword>
<evidence type="ECO:0000313" key="3">
    <source>
        <dbReference type="Proteomes" id="UP000799777"/>
    </source>
</evidence>
<evidence type="ECO:0000256" key="1">
    <source>
        <dbReference type="SAM" id="SignalP"/>
    </source>
</evidence>
<feature type="chain" id="PRO_5040179769" evidence="1">
    <location>
        <begin position="20"/>
        <end position="78"/>
    </location>
</feature>
<proteinExistence type="predicted"/>
<comment type="caution">
    <text evidence="2">The sequence shown here is derived from an EMBL/GenBank/DDBJ whole genome shotgun (WGS) entry which is preliminary data.</text>
</comment>
<feature type="signal peptide" evidence="1">
    <location>
        <begin position="1"/>
        <end position="19"/>
    </location>
</feature>
<gene>
    <name evidence="2" type="ORF">EK21DRAFT_57694</name>
</gene>
<keyword evidence="1" id="KW-0732">Signal</keyword>
<organism evidence="2 3">
    <name type="scientific">Setomelanomma holmii</name>
    <dbReference type="NCBI Taxonomy" id="210430"/>
    <lineage>
        <taxon>Eukaryota</taxon>
        <taxon>Fungi</taxon>
        <taxon>Dikarya</taxon>
        <taxon>Ascomycota</taxon>
        <taxon>Pezizomycotina</taxon>
        <taxon>Dothideomycetes</taxon>
        <taxon>Pleosporomycetidae</taxon>
        <taxon>Pleosporales</taxon>
        <taxon>Pleosporineae</taxon>
        <taxon>Phaeosphaeriaceae</taxon>
        <taxon>Setomelanomma</taxon>
    </lineage>
</organism>
<dbReference type="AlphaFoldDB" id="A0A9P4LNJ2"/>
<sequence>LALLIIPEWASWVTMVSLASPFDDTGQSGFYEWLLVLAQGNLAPGHIAAPIVFHGVAFAGLCQMHGAALDNNGRLQGW</sequence>
<dbReference type="OrthoDB" id="3751461at2759"/>
<feature type="non-terminal residue" evidence="2">
    <location>
        <position position="1"/>
    </location>
</feature>
<dbReference type="Proteomes" id="UP000799777">
    <property type="component" value="Unassembled WGS sequence"/>
</dbReference>